<keyword evidence="2" id="KW-1185">Reference proteome</keyword>
<reference evidence="1" key="1">
    <citation type="journal article" date="2022" name="bioRxiv">
        <title>Sequencing and chromosome-scale assembly of the giantPleurodeles waltlgenome.</title>
        <authorList>
            <person name="Brown T."/>
            <person name="Elewa A."/>
            <person name="Iarovenko S."/>
            <person name="Subramanian E."/>
            <person name="Araus A.J."/>
            <person name="Petzold A."/>
            <person name="Susuki M."/>
            <person name="Suzuki K.-i.T."/>
            <person name="Hayashi T."/>
            <person name="Toyoda A."/>
            <person name="Oliveira C."/>
            <person name="Osipova E."/>
            <person name="Leigh N.D."/>
            <person name="Simon A."/>
            <person name="Yun M.H."/>
        </authorList>
    </citation>
    <scope>NUCLEOTIDE SEQUENCE</scope>
    <source>
        <strain evidence="1">20211129_DDA</strain>
        <tissue evidence="1">Liver</tissue>
    </source>
</reference>
<evidence type="ECO:0000313" key="2">
    <source>
        <dbReference type="Proteomes" id="UP001066276"/>
    </source>
</evidence>
<dbReference type="AlphaFoldDB" id="A0AAV7MQV7"/>
<evidence type="ECO:0000313" key="1">
    <source>
        <dbReference type="EMBL" id="KAJ1106140.1"/>
    </source>
</evidence>
<name>A0AAV7MQV7_PLEWA</name>
<organism evidence="1 2">
    <name type="scientific">Pleurodeles waltl</name>
    <name type="common">Iberian ribbed newt</name>
    <dbReference type="NCBI Taxonomy" id="8319"/>
    <lineage>
        <taxon>Eukaryota</taxon>
        <taxon>Metazoa</taxon>
        <taxon>Chordata</taxon>
        <taxon>Craniata</taxon>
        <taxon>Vertebrata</taxon>
        <taxon>Euteleostomi</taxon>
        <taxon>Amphibia</taxon>
        <taxon>Batrachia</taxon>
        <taxon>Caudata</taxon>
        <taxon>Salamandroidea</taxon>
        <taxon>Salamandridae</taxon>
        <taxon>Pleurodelinae</taxon>
        <taxon>Pleurodeles</taxon>
    </lineage>
</organism>
<sequence>MPRGRPRISGRHDVKRHSFVFLAVWWSGSGLRSFSSAVLFLAPRDLEHTCTLVRLKTAVLTEACSNQSRAFARWQLKYPGTVRVVAPGAELEQKMETNYEGRVQLAILLAVFQGEDMSSA</sequence>
<gene>
    <name evidence="1" type="ORF">NDU88_003543</name>
</gene>
<comment type="caution">
    <text evidence="1">The sequence shown here is derived from an EMBL/GenBank/DDBJ whole genome shotgun (WGS) entry which is preliminary data.</text>
</comment>
<protein>
    <submittedName>
        <fullName evidence="1">Uncharacterized protein</fullName>
    </submittedName>
</protein>
<dbReference type="EMBL" id="JANPWB010000013">
    <property type="protein sequence ID" value="KAJ1106140.1"/>
    <property type="molecule type" value="Genomic_DNA"/>
</dbReference>
<dbReference type="Proteomes" id="UP001066276">
    <property type="component" value="Chromosome 9"/>
</dbReference>
<accession>A0AAV7MQV7</accession>
<proteinExistence type="predicted"/>